<gene>
    <name evidence="7" type="ORF">GRX03_09565</name>
</gene>
<evidence type="ECO:0000313" key="8">
    <source>
        <dbReference type="Proteomes" id="UP000466535"/>
    </source>
</evidence>
<dbReference type="OrthoDB" id="7773at2157"/>
<dbReference type="Proteomes" id="UP000466535">
    <property type="component" value="Unassembled WGS sequence"/>
</dbReference>
<proteinExistence type="inferred from homology"/>
<dbReference type="GO" id="GO:0016787">
    <property type="term" value="F:hydrolase activity"/>
    <property type="evidence" value="ECO:0007669"/>
    <property type="project" value="UniProtKB-KW"/>
</dbReference>
<dbReference type="SMART" id="SM00849">
    <property type="entry name" value="Lactamase_B"/>
    <property type="match status" value="1"/>
</dbReference>
<keyword evidence="8" id="KW-1185">Reference proteome</keyword>
<name>A0A6B0T929_9EURY</name>
<dbReference type="Pfam" id="PF00753">
    <property type="entry name" value="Lactamase_B"/>
    <property type="match status" value="1"/>
</dbReference>
<keyword evidence="4 7" id="KW-0378">Hydrolase</keyword>
<dbReference type="PANTHER" id="PTHR42978:SF2">
    <property type="entry name" value="102 KBASES UNSTABLE REGION: FROM 1 TO 119443"/>
    <property type="match status" value="1"/>
</dbReference>
<dbReference type="RefSeq" id="WP_159763977.1">
    <property type="nucleotide sequence ID" value="NZ_WUUT01000003.1"/>
</dbReference>
<evidence type="ECO:0000256" key="4">
    <source>
        <dbReference type="ARBA" id="ARBA00022801"/>
    </source>
</evidence>
<evidence type="ECO:0000313" key="7">
    <source>
        <dbReference type="EMBL" id="MXR51852.1"/>
    </source>
</evidence>
<keyword evidence="5" id="KW-0862">Zinc</keyword>
<comment type="cofactor">
    <cofactor evidence="1">
        <name>Zn(2+)</name>
        <dbReference type="ChEBI" id="CHEBI:29105"/>
    </cofactor>
</comment>
<organism evidence="7 8">
    <name type="scientific">Halovenus carboxidivorans</name>
    <dbReference type="NCBI Taxonomy" id="2692199"/>
    <lineage>
        <taxon>Archaea</taxon>
        <taxon>Methanobacteriati</taxon>
        <taxon>Methanobacteriota</taxon>
        <taxon>Stenosarchaea group</taxon>
        <taxon>Halobacteria</taxon>
        <taxon>Halobacteriales</taxon>
        <taxon>Haloarculaceae</taxon>
        <taxon>Halovenus</taxon>
    </lineage>
</organism>
<feature type="domain" description="Metallo-beta-lactamase" evidence="6">
    <location>
        <begin position="43"/>
        <end position="254"/>
    </location>
</feature>
<dbReference type="PANTHER" id="PTHR42978">
    <property type="entry name" value="QUORUM-QUENCHING LACTONASE YTNP-RELATED-RELATED"/>
    <property type="match status" value="1"/>
</dbReference>
<evidence type="ECO:0000256" key="2">
    <source>
        <dbReference type="ARBA" id="ARBA00007749"/>
    </source>
</evidence>
<comment type="similarity">
    <text evidence="2">Belongs to the metallo-beta-lactamase superfamily.</text>
</comment>
<dbReference type="EMBL" id="WUUT01000003">
    <property type="protein sequence ID" value="MXR51852.1"/>
    <property type="molecule type" value="Genomic_DNA"/>
</dbReference>
<dbReference type="AlphaFoldDB" id="A0A6B0T929"/>
<evidence type="ECO:0000256" key="1">
    <source>
        <dbReference type="ARBA" id="ARBA00001947"/>
    </source>
</evidence>
<evidence type="ECO:0000256" key="5">
    <source>
        <dbReference type="ARBA" id="ARBA00022833"/>
    </source>
</evidence>
<dbReference type="InterPro" id="IPR001279">
    <property type="entry name" value="Metallo-B-lactamas"/>
</dbReference>
<dbReference type="GO" id="GO:0046872">
    <property type="term" value="F:metal ion binding"/>
    <property type="evidence" value="ECO:0007669"/>
    <property type="project" value="UniProtKB-KW"/>
</dbReference>
<protein>
    <submittedName>
        <fullName evidence="7">MBL fold metallo-hydrolase</fullName>
    </submittedName>
</protein>
<dbReference type="Gene3D" id="3.60.15.10">
    <property type="entry name" value="Ribonuclease Z/Hydroxyacylglutathione hydrolase-like"/>
    <property type="match status" value="1"/>
</dbReference>
<accession>A0A6B0T929</accession>
<reference evidence="7 8" key="1">
    <citation type="submission" date="2019-12" db="EMBL/GenBank/DDBJ databases">
        <title>Isolation and characterization of three novel carbon monoxide-oxidizing members of Halobacteria from salione crusts and soils.</title>
        <authorList>
            <person name="Myers M.R."/>
            <person name="King G.M."/>
        </authorList>
    </citation>
    <scope>NUCLEOTIDE SEQUENCE [LARGE SCALE GENOMIC DNA]</scope>
    <source>
        <strain evidence="7 8">WSH3</strain>
    </source>
</reference>
<dbReference type="InterPro" id="IPR051013">
    <property type="entry name" value="MBL_superfamily_lactonases"/>
</dbReference>
<comment type="caution">
    <text evidence="7">The sequence shown here is derived from an EMBL/GenBank/DDBJ whole genome shotgun (WGS) entry which is preliminary data.</text>
</comment>
<dbReference type="CDD" id="cd07729">
    <property type="entry name" value="AHL_lactonase_MBL-fold"/>
    <property type="match status" value="1"/>
</dbReference>
<dbReference type="InterPro" id="IPR036866">
    <property type="entry name" value="RibonucZ/Hydroxyglut_hydro"/>
</dbReference>
<dbReference type="SUPFAM" id="SSF56281">
    <property type="entry name" value="Metallo-hydrolase/oxidoreductase"/>
    <property type="match status" value="1"/>
</dbReference>
<evidence type="ECO:0000259" key="6">
    <source>
        <dbReference type="SMART" id="SM00849"/>
    </source>
</evidence>
<evidence type="ECO:0000256" key="3">
    <source>
        <dbReference type="ARBA" id="ARBA00022723"/>
    </source>
</evidence>
<keyword evidence="3" id="KW-0479">Metal-binding</keyword>
<sequence length="267" mass="29831">MVEATISLVDRGTIRTDVNHLLEGFNMGSAADPDPETMMVEGPVYNLVIDHPEGTILWDTGSHPEAGDGHWPAELYAAFEHSDADERDLDTALDDAGYGIDDVDYVFQTHLHLDHAGSLYQFAGTDVPVFVHERELKYAYFSAKTDQGSTAYVADDFDHDLNWEIVSRDRATYFEDVEFLHLPGHTPGLMGTKIDIDGYGTVIFTGDQAYARANYHDEQPLGAGLLWSRQHWLDSLAFLKDLERKHDAEMYVGHDGEDAARLEDGLP</sequence>